<evidence type="ECO:0000313" key="2">
    <source>
        <dbReference type="EMBL" id="ORY88990.1"/>
    </source>
</evidence>
<organism evidence="2 3">
    <name type="scientific">Leucosporidium creatinivorum</name>
    <dbReference type="NCBI Taxonomy" id="106004"/>
    <lineage>
        <taxon>Eukaryota</taxon>
        <taxon>Fungi</taxon>
        <taxon>Dikarya</taxon>
        <taxon>Basidiomycota</taxon>
        <taxon>Pucciniomycotina</taxon>
        <taxon>Microbotryomycetes</taxon>
        <taxon>Leucosporidiales</taxon>
        <taxon>Leucosporidium</taxon>
    </lineage>
</organism>
<gene>
    <name evidence="2" type="ORF">BCR35DRAFT_300751</name>
</gene>
<evidence type="ECO:0000313" key="3">
    <source>
        <dbReference type="Proteomes" id="UP000193467"/>
    </source>
</evidence>
<dbReference type="EMBL" id="MCGR01000007">
    <property type="protein sequence ID" value="ORY88990.1"/>
    <property type="molecule type" value="Genomic_DNA"/>
</dbReference>
<keyword evidence="3" id="KW-1185">Reference proteome</keyword>
<accession>A0A1Y2FY62</accession>
<dbReference type="Proteomes" id="UP000193467">
    <property type="component" value="Unassembled WGS sequence"/>
</dbReference>
<comment type="caution">
    <text evidence="2">The sequence shown here is derived from an EMBL/GenBank/DDBJ whole genome shotgun (WGS) entry which is preliminary data.</text>
</comment>
<feature type="compositionally biased region" description="Basic and acidic residues" evidence="1">
    <location>
        <begin position="38"/>
        <end position="49"/>
    </location>
</feature>
<feature type="region of interest" description="Disordered" evidence="1">
    <location>
        <begin position="24"/>
        <end position="49"/>
    </location>
</feature>
<dbReference type="InParanoid" id="A0A1Y2FY62"/>
<dbReference type="AlphaFoldDB" id="A0A1Y2FY62"/>
<proteinExistence type="predicted"/>
<protein>
    <submittedName>
        <fullName evidence="2">Uncharacterized protein</fullName>
    </submittedName>
</protein>
<name>A0A1Y2FY62_9BASI</name>
<sequence length="110" mass="12429">MRWWRFGTWSMGRRRRILLPPTVSMPSRLPTPSSLLRRTAEPPPDDHRIMPVLGTASATHEGGAEELAPTLPALQHKQRPWIALGEEPERRRWKGVALGGQRCRCCRGSG</sequence>
<reference evidence="2 3" key="1">
    <citation type="submission" date="2016-07" db="EMBL/GenBank/DDBJ databases">
        <title>Pervasive Adenine N6-methylation of Active Genes in Fungi.</title>
        <authorList>
            <consortium name="DOE Joint Genome Institute"/>
            <person name="Mondo S.J."/>
            <person name="Dannebaum R.O."/>
            <person name="Kuo R.C."/>
            <person name="Labutti K."/>
            <person name="Haridas S."/>
            <person name="Kuo A."/>
            <person name="Salamov A."/>
            <person name="Ahrendt S.R."/>
            <person name="Lipzen A."/>
            <person name="Sullivan W."/>
            <person name="Andreopoulos W.B."/>
            <person name="Clum A."/>
            <person name="Lindquist E."/>
            <person name="Daum C."/>
            <person name="Ramamoorthy G.K."/>
            <person name="Gryganskyi A."/>
            <person name="Culley D."/>
            <person name="Magnuson J.K."/>
            <person name="James T.Y."/>
            <person name="O'Malley M.A."/>
            <person name="Stajich J.E."/>
            <person name="Spatafora J.W."/>
            <person name="Visel A."/>
            <person name="Grigoriev I.V."/>
        </authorList>
    </citation>
    <scope>NUCLEOTIDE SEQUENCE [LARGE SCALE GENOMIC DNA]</scope>
    <source>
        <strain evidence="2 3">62-1032</strain>
    </source>
</reference>
<evidence type="ECO:0000256" key="1">
    <source>
        <dbReference type="SAM" id="MobiDB-lite"/>
    </source>
</evidence>